<dbReference type="CDD" id="cd11041">
    <property type="entry name" value="CYP503A1-like"/>
    <property type="match status" value="1"/>
</dbReference>
<keyword evidence="11" id="KW-1185">Reference proteome</keyword>
<dbReference type="PANTHER" id="PTHR46206:SF6">
    <property type="entry name" value="CYTOCHROME P450 MONOOXYGENASE AN1598-RELATED"/>
    <property type="match status" value="1"/>
</dbReference>
<protein>
    <recommendedName>
        <fullName evidence="12">Cytochrome P450 oxidoreductase GliF</fullName>
    </recommendedName>
</protein>
<evidence type="ECO:0000256" key="5">
    <source>
        <dbReference type="ARBA" id="ARBA00023004"/>
    </source>
</evidence>
<name>A0A2B7YDQ3_9EURO</name>
<dbReference type="GO" id="GO:0016705">
    <property type="term" value="F:oxidoreductase activity, acting on paired donors, with incorporation or reduction of molecular oxygen"/>
    <property type="evidence" value="ECO:0007669"/>
    <property type="project" value="InterPro"/>
</dbReference>
<dbReference type="EMBL" id="PDNB01000001">
    <property type="protein sequence ID" value="PGH19028.1"/>
    <property type="molecule type" value="Genomic_DNA"/>
</dbReference>
<keyword evidence="9" id="KW-0472">Membrane</keyword>
<keyword evidence="3 7" id="KW-0479">Metal-binding</keyword>
<dbReference type="OrthoDB" id="1844152at2759"/>
<dbReference type="InterPro" id="IPR001128">
    <property type="entry name" value="Cyt_P450"/>
</dbReference>
<evidence type="ECO:0000256" key="2">
    <source>
        <dbReference type="ARBA" id="ARBA00010617"/>
    </source>
</evidence>
<evidence type="ECO:0000256" key="7">
    <source>
        <dbReference type="PIRSR" id="PIRSR602403-1"/>
    </source>
</evidence>
<feature type="region of interest" description="Disordered" evidence="8">
    <location>
        <begin position="525"/>
        <end position="560"/>
    </location>
</feature>
<keyword evidence="6" id="KW-0503">Monooxygenase</keyword>
<dbReference type="PANTHER" id="PTHR46206">
    <property type="entry name" value="CYTOCHROME P450"/>
    <property type="match status" value="1"/>
</dbReference>
<feature type="compositionally biased region" description="Basic residues" evidence="8">
    <location>
        <begin position="549"/>
        <end position="560"/>
    </location>
</feature>
<evidence type="ECO:0000256" key="9">
    <source>
        <dbReference type="SAM" id="Phobius"/>
    </source>
</evidence>
<feature type="region of interest" description="Disordered" evidence="8">
    <location>
        <begin position="480"/>
        <end position="499"/>
    </location>
</feature>
<dbReference type="SUPFAM" id="SSF48264">
    <property type="entry name" value="Cytochrome P450"/>
    <property type="match status" value="1"/>
</dbReference>
<dbReference type="PRINTS" id="PR00465">
    <property type="entry name" value="EP450IV"/>
</dbReference>
<gene>
    <name evidence="10" type="ORF">AJ79_00062</name>
</gene>
<evidence type="ECO:0000256" key="1">
    <source>
        <dbReference type="ARBA" id="ARBA00001971"/>
    </source>
</evidence>
<keyword evidence="9" id="KW-1133">Transmembrane helix</keyword>
<dbReference type="GO" id="GO:0020037">
    <property type="term" value="F:heme binding"/>
    <property type="evidence" value="ECO:0007669"/>
    <property type="project" value="InterPro"/>
</dbReference>
<dbReference type="Pfam" id="PF00067">
    <property type="entry name" value="p450"/>
    <property type="match status" value="1"/>
</dbReference>
<evidence type="ECO:0000313" key="11">
    <source>
        <dbReference type="Proteomes" id="UP000223968"/>
    </source>
</evidence>
<keyword evidence="5 7" id="KW-0408">Iron</keyword>
<organism evidence="10 11">
    <name type="scientific">Helicocarpus griseus UAMH5409</name>
    <dbReference type="NCBI Taxonomy" id="1447875"/>
    <lineage>
        <taxon>Eukaryota</taxon>
        <taxon>Fungi</taxon>
        <taxon>Dikarya</taxon>
        <taxon>Ascomycota</taxon>
        <taxon>Pezizomycotina</taxon>
        <taxon>Eurotiomycetes</taxon>
        <taxon>Eurotiomycetidae</taxon>
        <taxon>Onygenales</taxon>
        <taxon>Ajellomycetaceae</taxon>
        <taxon>Helicocarpus</taxon>
    </lineage>
</organism>
<evidence type="ECO:0000256" key="4">
    <source>
        <dbReference type="ARBA" id="ARBA00023002"/>
    </source>
</evidence>
<proteinExistence type="inferred from homology"/>
<dbReference type="AlphaFoldDB" id="A0A2B7YDQ3"/>
<dbReference type="InterPro" id="IPR002403">
    <property type="entry name" value="Cyt_P450_E_grp-IV"/>
</dbReference>
<comment type="caution">
    <text evidence="10">The sequence shown here is derived from an EMBL/GenBank/DDBJ whole genome shotgun (WGS) entry which is preliminary data.</text>
</comment>
<dbReference type="STRING" id="1447875.A0A2B7YDQ3"/>
<feature type="transmembrane region" description="Helical" evidence="9">
    <location>
        <begin position="52"/>
        <end position="73"/>
    </location>
</feature>
<comment type="similarity">
    <text evidence="2">Belongs to the cytochrome P450 family.</text>
</comment>
<dbReference type="Gene3D" id="1.10.630.10">
    <property type="entry name" value="Cytochrome P450"/>
    <property type="match status" value="1"/>
</dbReference>
<evidence type="ECO:0008006" key="12">
    <source>
        <dbReference type="Google" id="ProtNLM"/>
    </source>
</evidence>
<reference evidence="10 11" key="1">
    <citation type="submission" date="2017-10" db="EMBL/GenBank/DDBJ databases">
        <title>Comparative genomics in systemic dimorphic fungi from Ajellomycetaceae.</title>
        <authorList>
            <person name="Munoz J.F."/>
            <person name="Mcewen J.G."/>
            <person name="Clay O.K."/>
            <person name="Cuomo C.A."/>
        </authorList>
    </citation>
    <scope>NUCLEOTIDE SEQUENCE [LARGE SCALE GENOMIC DNA]</scope>
    <source>
        <strain evidence="10 11">UAMH5409</strain>
    </source>
</reference>
<evidence type="ECO:0000256" key="8">
    <source>
        <dbReference type="SAM" id="MobiDB-lite"/>
    </source>
</evidence>
<feature type="binding site" description="axial binding residue" evidence="7">
    <location>
        <position position="499"/>
    </location>
    <ligand>
        <name>heme</name>
        <dbReference type="ChEBI" id="CHEBI:30413"/>
    </ligand>
    <ligandPart>
        <name>Fe</name>
        <dbReference type="ChEBI" id="CHEBI:18248"/>
    </ligandPart>
</feature>
<dbReference type="InterPro" id="IPR036396">
    <property type="entry name" value="Cyt_P450_sf"/>
</dbReference>
<keyword evidence="4" id="KW-0560">Oxidoreductase</keyword>
<keyword evidence="9" id="KW-0812">Transmembrane</keyword>
<evidence type="ECO:0000313" key="10">
    <source>
        <dbReference type="EMBL" id="PGH19028.1"/>
    </source>
</evidence>
<dbReference type="Proteomes" id="UP000223968">
    <property type="component" value="Unassembled WGS sequence"/>
</dbReference>
<comment type="cofactor">
    <cofactor evidence="1 7">
        <name>heme</name>
        <dbReference type="ChEBI" id="CHEBI:30413"/>
    </cofactor>
</comment>
<evidence type="ECO:0000256" key="3">
    <source>
        <dbReference type="ARBA" id="ARBA00022723"/>
    </source>
</evidence>
<keyword evidence="7" id="KW-0349">Heme</keyword>
<dbReference type="GO" id="GO:0004497">
    <property type="term" value="F:monooxygenase activity"/>
    <property type="evidence" value="ECO:0007669"/>
    <property type="project" value="UniProtKB-KW"/>
</dbReference>
<accession>A0A2B7YDQ3</accession>
<evidence type="ECO:0000256" key="6">
    <source>
        <dbReference type="ARBA" id="ARBA00023033"/>
    </source>
</evidence>
<sequence length="560" mass="63888">MATKLVSRAVEEYNLLLEQFEVMQGALAPLNLTKTQIAKLFAQQIWRDAAPIGRLVILAIPIFFILLPIYVFIIEPRFISLRRLGLPYHNMQPRGKRQGNYDYRQMLEEGARKYPNQPYLTSYAGDEYVVFPSSFFDEVKRLPQSQASMAEYMNMKAFRGFRFLGTHGPSMTKTIGVDISRNITLKVNKRQEQAKAACEAAIGDASEWKEVSLFWTMQDIIVRTVQTGLVGEQLGNDKRWLNVVNWFPMAIMAGIWLSNQVPVLVRPLVSSVVFLPAWALHKYMAILLRPMVTGQVLKFKAAMADSDEKRQELLRASADKDLPITSWLMNRYRPEEREVRQVISDIIAMSFEATPSSAGTAYYILAELLVRPDFMDELREELRNVMKNGKLPLTHLSELQKMDSVMRESARVNPISYLSLYRLLQVPLQLSAGPKLPKGSVICVDSYHIHNSPQLWEDPEAFDPMRFYKLRQKPGHEARHQFSSLGSDSPGWGDGPQACPGRQFAGNTIKIVLAHLLLNYDIELPPEQGKPKRHSMPNGTMQPDLGARIRIREKKANRRI</sequence>
<dbReference type="GO" id="GO:0005506">
    <property type="term" value="F:iron ion binding"/>
    <property type="evidence" value="ECO:0007669"/>
    <property type="project" value="InterPro"/>
</dbReference>